<keyword evidence="4" id="KW-1185">Reference proteome</keyword>
<accession>A0A4Y3TQD7</accession>
<reference evidence="3 4" key="1">
    <citation type="submission" date="2019-06" db="EMBL/GenBank/DDBJ databases">
        <title>Whole genome shotgun sequence of Acetobacter orleanensis NBRC 13752.</title>
        <authorList>
            <person name="Hosoyama A."/>
            <person name="Uohara A."/>
            <person name="Ohji S."/>
            <person name="Ichikawa N."/>
        </authorList>
    </citation>
    <scope>NUCLEOTIDE SEQUENCE [LARGE SCALE GENOMIC DNA]</scope>
    <source>
        <strain evidence="3 4">NBRC 13752</strain>
    </source>
</reference>
<dbReference type="EMBL" id="BJMU01000008">
    <property type="protein sequence ID" value="GEB83230.1"/>
    <property type="molecule type" value="Genomic_DNA"/>
</dbReference>
<protein>
    <submittedName>
        <fullName evidence="3">Uncharacterized protein</fullName>
    </submittedName>
</protein>
<name>A0A4Y3TQD7_9PROT</name>
<keyword evidence="2" id="KW-1133">Transmembrane helix</keyword>
<keyword evidence="2" id="KW-0812">Transmembrane</keyword>
<dbReference type="STRING" id="104099.AD949_09490"/>
<evidence type="ECO:0000313" key="3">
    <source>
        <dbReference type="EMBL" id="GEB83230.1"/>
    </source>
</evidence>
<proteinExistence type="predicted"/>
<evidence type="ECO:0000256" key="2">
    <source>
        <dbReference type="SAM" id="Phobius"/>
    </source>
</evidence>
<evidence type="ECO:0000313" key="4">
    <source>
        <dbReference type="Proteomes" id="UP000317617"/>
    </source>
</evidence>
<comment type="caution">
    <text evidence="3">The sequence shown here is derived from an EMBL/GenBank/DDBJ whole genome shotgun (WGS) entry which is preliminary data.</text>
</comment>
<keyword evidence="2" id="KW-0472">Membrane</keyword>
<organism evidence="3 4">
    <name type="scientific">Acetobacter orleanensis</name>
    <dbReference type="NCBI Taxonomy" id="104099"/>
    <lineage>
        <taxon>Bacteria</taxon>
        <taxon>Pseudomonadati</taxon>
        <taxon>Pseudomonadota</taxon>
        <taxon>Alphaproteobacteria</taxon>
        <taxon>Acetobacterales</taxon>
        <taxon>Acetobacteraceae</taxon>
        <taxon>Acetobacter</taxon>
    </lineage>
</organism>
<dbReference type="OrthoDB" id="7261578at2"/>
<sequence>MSAFTRLWQRAPLWRTALITTGVCGVFSVLFPAPWLVNRLPYYGSLTSKVSHMLGRSTPGTDAQSNAEDEGRRMVSQPPMDAQFEGVIPFAGRQLPLPAGKWHPVLNYQDDVEHGEVLTSIFVRSEQGAVTGFLIAQATTQSLPAAATEQLEAQCHSTFNFTIGDLPQDGSRTECWMTSPIKVVNNLFMTSNQALQGMLSSPLFIPPALQRLGMMGFQLPPVLVDAGWTHIEKSTSGKGVDFATIHTLISPAIPGPKAVVPGSPENWSHAGMADAPVVADFVGRTDTWLKGWLPYLRKSYKGELDSTEPLPRAAAADPGFHG</sequence>
<dbReference type="AlphaFoldDB" id="A0A4Y3TQD7"/>
<feature type="transmembrane region" description="Helical" evidence="2">
    <location>
        <begin position="12"/>
        <end position="37"/>
    </location>
</feature>
<dbReference type="RefSeq" id="WP_048835742.1">
    <property type="nucleotide sequence ID" value="NZ_BJMU01000008.1"/>
</dbReference>
<dbReference type="Proteomes" id="UP000317617">
    <property type="component" value="Unassembled WGS sequence"/>
</dbReference>
<gene>
    <name evidence="3" type="ORF">AOR01nite_17070</name>
</gene>
<feature type="region of interest" description="Disordered" evidence="1">
    <location>
        <begin position="54"/>
        <end position="73"/>
    </location>
</feature>
<evidence type="ECO:0000256" key="1">
    <source>
        <dbReference type="SAM" id="MobiDB-lite"/>
    </source>
</evidence>